<keyword evidence="2" id="KW-0812">Transmembrane</keyword>
<keyword evidence="5" id="KW-1185">Reference proteome</keyword>
<dbReference type="InterPro" id="IPR005543">
    <property type="entry name" value="PASTA_dom"/>
</dbReference>
<keyword evidence="2" id="KW-0472">Membrane</keyword>
<dbReference type="CDD" id="cd06577">
    <property type="entry name" value="PASTA_pknB"/>
    <property type="match status" value="1"/>
</dbReference>
<sequence length="515" mass="52742">MARWISSSVQMLAILAMFALGFTALGLDMPAAAVQAPARALDIRPMEGEPGTEVTAVATGFEDCPLGGSDDVGNPNVTFLWEEEGSLRDVGTAPFSSGRAEVPFTVPSAASAGTHRVVARCSSDAGMAAANTFLVTSPAAPALDVDPTEGEPGTEVTAVATGFQDCLFVGSDDVGNPNVTFLWEEEGSLRDVGTAPFSSGRAEVFFTVPSAASAGTHRVVARCSSDAGMEAANTFLVTSPLVTVPELIGLSSEQAAALLEDSALVLGRVSGSGEDVVDQNPLPGTVVRVESSVDITFGVIAPELVAVPNVVGLTRIAAQDAIAGAGLSVGVVSGSGELVGEQSLVPGADVPRGTSVDLALQVLPPQMVVVPDLIGMSLEDALTELGRLGLQPVVSGASEGDTIEAQNPAPGTLVTAGSGVTIVASARTSVGGVVLGMCVLVLVLVLVAARTILRRRRHIAERVWAAEHVRADLVSPVASTSSIAEAPTGNEPPRHVARIEPHPDEPHYHVEEVRR</sequence>
<proteinExistence type="predicted"/>
<dbReference type="AlphaFoldDB" id="A0A1I4ZK30"/>
<evidence type="ECO:0000256" key="2">
    <source>
        <dbReference type="SAM" id="Phobius"/>
    </source>
</evidence>
<evidence type="ECO:0000313" key="4">
    <source>
        <dbReference type="EMBL" id="SFN50300.1"/>
    </source>
</evidence>
<accession>A0A1I4ZK30</accession>
<dbReference type="SMART" id="SM00740">
    <property type="entry name" value="PASTA"/>
    <property type="match status" value="3"/>
</dbReference>
<dbReference type="Pfam" id="PF03793">
    <property type="entry name" value="PASTA"/>
    <property type="match status" value="3"/>
</dbReference>
<dbReference type="OrthoDB" id="4123479at2"/>
<evidence type="ECO:0000259" key="3">
    <source>
        <dbReference type="PROSITE" id="PS51178"/>
    </source>
</evidence>
<dbReference type="Gene3D" id="3.30.10.20">
    <property type="match status" value="3"/>
</dbReference>
<organism evidence="4 5">
    <name type="scientific">Mycetocola miduiensis</name>
    <dbReference type="NCBI Taxonomy" id="995034"/>
    <lineage>
        <taxon>Bacteria</taxon>
        <taxon>Bacillati</taxon>
        <taxon>Actinomycetota</taxon>
        <taxon>Actinomycetes</taxon>
        <taxon>Micrococcales</taxon>
        <taxon>Microbacteriaceae</taxon>
        <taxon>Mycetocola</taxon>
    </lineage>
</organism>
<feature type="region of interest" description="Disordered" evidence="1">
    <location>
        <begin position="480"/>
        <end position="515"/>
    </location>
</feature>
<reference evidence="5" key="1">
    <citation type="submission" date="2016-10" db="EMBL/GenBank/DDBJ databases">
        <authorList>
            <person name="Varghese N."/>
            <person name="Submissions S."/>
        </authorList>
    </citation>
    <scope>NUCLEOTIDE SEQUENCE [LARGE SCALE GENOMIC DNA]</scope>
    <source>
        <strain evidence="5">CGMCC 1.11101</strain>
    </source>
</reference>
<name>A0A1I4ZK30_9MICO</name>
<feature type="domain" description="PASTA" evidence="3">
    <location>
        <begin position="238"/>
        <end position="299"/>
    </location>
</feature>
<dbReference type="PROSITE" id="PS51178">
    <property type="entry name" value="PASTA"/>
    <property type="match status" value="3"/>
</dbReference>
<feature type="domain" description="PASTA" evidence="3">
    <location>
        <begin position="301"/>
        <end position="362"/>
    </location>
</feature>
<dbReference type="STRING" id="995034.SAMN05216219_0854"/>
<gene>
    <name evidence="4" type="ORF">SAMN05216219_0854</name>
</gene>
<dbReference type="RefSeq" id="WP_090709116.1">
    <property type="nucleotide sequence ID" value="NZ_FOVM01000002.1"/>
</dbReference>
<evidence type="ECO:0000256" key="1">
    <source>
        <dbReference type="SAM" id="MobiDB-lite"/>
    </source>
</evidence>
<protein>
    <submittedName>
        <fullName evidence="4">PASTA domain, binds beta-lactams</fullName>
    </submittedName>
</protein>
<keyword evidence="2" id="KW-1133">Transmembrane helix</keyword>
<evidence type="ECO:0000313" key="5">
    <source>
        <dbReference type="Proteomes" id="UP000198867"/>
    </source>
</evidence>
<feature type="transmembrane region" description="Helical" evidence="2">
    <location>
        <begin position="430"/>
        <end position="453"/>
    </location>
</feature>
<feature type="compositionally biased region" description="Basic and acidic residues" evidence="1">
    <location>
        <begin position="492"/>
        <end position="515"/>
    </location>
</feature>
<dbReference type="SUPFAM" id="SSF54184">
    <property type="entry name" value="Penicillin-binding protein 2x (pbp-2x), c-terminal domain"/>
    <property type="match status" value="2"/>
</dbReference>
<dbReference type="EMBL" id="FOVM01000002">
    <property type="protein sequence ID" value="SFN50300.1"/>
    <property type="molecule type" value="Genomic_DNA"/>
</dbReference>
<dbReference type="CDD" id="cd06576">
    <property type="entry name" value="PASTA_Pbp2x-like_1"/>
    <property type="match status" value="1"/>
</dbReference>
<feature type="domain" description="PASTA" evidence="3">
    <location>
        <begin position="364"/>
        <end position="426"/>
    </location>
</feature>
<dbReference type="Proteomes" id="UP000198867">
    <property type="component" value="Unassembled WGS sequence"/>
</dbReference>